<protein>
    <submittedName>
        <fullName evidence="1">Uncharacterized protein</fullName>
    </submittedName>
</protein>
<proteinExistence type="predicted"/>
<comment type="caution">
    <text evidence="1">The sequence shown here is derived from an EMBL/GenBank/DDBJ whole genome shotgun (WGS) entry which is preliminary data.</text>
</comment>
<organism evidence="1 2">
    <name type="scientific">Nonomuraea fuscirosea</name>
    <dbReference type="NCBI Taxonomy" id="1291556"/>
    <lineage>
        <taxon>Bacteria</taxon>
        <taxon>Bacillati</taxon>
        <taxon>Actinomycetota</taxon>
        <taxon>Actinomycetes</taxon>
        <taxon>Streptosporangiales</taxon>
        <taxon>Streptosporangiaceae</taxon>
        <taxon>Nonomuraea</taxon>
    </lineage>
</organism>
<dbReference type="EMBL" id="PVNG01000002">
    <property type="protein sequence ID" value="PRX69000.1"/>
    <property type="molecule type" value="Genomic_DNA"/>
</dbReference>
<keyword evidence="2" id="KW-1185">Reference proteome</keyword>
<dbReference type="Proteomes" id="UP000238312">
    <property type="component" value="Unassembled WGS sequence"/>
</dbReference>
<gene>
    <name evidence="1" type="ORF">B0I32_10256</name>
</gene>
<accession>A0A2T0N8D1</accession>
<dbReference type="AlphaFoldDB" id="A0A2T0N8D1"/>
<evidence type="ECO:0000313" key="1">
    <source>
        <dbReference type="EMBL" id="PRX69000.1"/>
    </source>
</evidence>
<name>A0A2T0N8D1_9ACTN</name>
<evidence type="ECO:0000313" key="2">
    <source>
        <dbReference type="Proteomes" id="UP000238312"/>
    </source>
</evidence>
<sequence length="39" mass="4393">MDNSVFRSNVIDCTTMTLAHLAEPTEEAERFEVSFNSSI</sequence>
<reference evidence="1 2" key="1">
    <citation type="submission" date="2018-03" db="EMBL/GenBank/DDBJ databases">
        <title>Genomic Encyclopedia of Type Strains, Phase III (KMG-III): the genomes of soil and plant-associated and newly described type strains.</title>
        <authorList>
            <person name="Whitman W."/>
        </authorList>
    </citation>
    <scope>NUCLEOTIDE SEQUENCE [LARGE SCALE GENOMIC DNA]</scope>
    <source>
        <strain evidence="1 2">CGMCC 4.7104</strain>
    </source>
</reference>